<feature type="domain" description="Sushi" evidence="8">
    <location>
        <begin position="380"/>
        <end position="438"/>
    </location>
</feature>
<feature type="domain" description="Sushi" evidence="8">
    <location>
        <begin position="912"/>
        <end position="976"/>
    </location>
</feature>
<feature type="domain" description="Sushi" evidence="8">
    <location>
        <begin position="795"/>
        <end position="845"/>
    </location>
</feature>
<feature type="domain" description="Sushi" evidence="8">
    <location>
        <begin position="259"/>
        <end position="323"/>
    </location>
</feature>
<keyword evidence="4 5" id="KW-1015">Disulfide bond</keyword>
<dbReference type="Proteomes" id="UP000515129">
    <property type="component" value="Chromosome 47"/>
</dbReference>
<dbReference type="RefSeq" id="XP_026091783.1">
    <property type="nucleotide sequence ID" value="XM_026235998.1"/>
</dbReference>
<name>A0A6P6M5B8_CARAU</name>
<feature type="domain" description="Sushi" evidence="8">
    <location>
        <begin position="504"/>
        <end position="559"/>
    </location>
</feature>
<feature type="domain" description="Sushi" evidence="8">
    <location>
        <begin position="142"/>
        <end position="202"/>
    </location>
</feature>
<feature type="chain" id="PRO_5028205992" evidence="7">
    <location>
        <begin position="23"/>
        <end position="1313"/>
    </location>
</feature>
<evidence type="ECO:0000313" key="9">
    <source>
        <dbReference type="Proteomes" id="UP000515129"/>
    </source>
</evidence>
<feature type="domain" description="Sushi" evidence="8">
    <location>
        <begin position="853"/>
        <end position="911"/>
    </location>
</feature>
<evidence type="ECO:0000256" key="5">
    <source>
        <dbReference type="PROSITE-ProRule" id="PRU00302"/>
    </source>
</evidence>
<feature type="domain" description="Sushi" evidence="8">
    <location>
        <begin position="81"/>
        <end position="141"/>
    </location>
</feature>
<feature type="domain" description="Sushi" evidence="8">
    <location>
        <begin position="203"/>
        <end position="258"/>
    </location>
</feature>
<feature type="region of interest" description="Disordered" evidence="6">
    <location>
        <begin position="1178"/>
        <end position="1200"/>
    </location>
</feature>
<dbReference type="InterPro" id="IPR000436">
    <property type="entry name" value="Sushi_SCR_CCP_dom"/>
</dbReference>
<reference evidence="10" key="1">
    <citation type="submission" date="2025-08" db="UniProtKB">
        <authorList>
            <consortium name="RefSeq"/>
        </authorList>
    </citation>
    <scope>IDENTIFICATION</scope>
    <source>
        <strain evidence="10">Wakin</strain>
        <tissue evidence="10">Muscle</tissue>
    </source>
</reference>
<evidence type="ECO:0000259" key="8">
    <source>
        <dbReference type="PROSITE" id="PS50923"/>
    </source>
</evidence>
<dbReference type="PANTHER" id="PTHR45785">
    <property type="entry name" value="COMPLEMENT FACTOR H-RELATED"/>
    <property type="match status" value="1"/>
</dbReference>
<dbReference type="SUPFAM" id="SSF57535">
    <property type="entry name" value="Complement control module/SCR domain"/>
    <property type="match status" value="18"/>
</dbReference>
<keyword evidence="3 7" id="KW-0732">Signal</keyword>
<feature type="domain" description="Sushi" evidence="8">
    <location>
        <begin position="977"/>
        <end position="1041"/>
    </location>
</feature>
<dbReference type="Pfam" id="PF00084">
    <property type="entry name" value="Sushi"/>
    <property type="match status" value="14"/>
</dbReference>
<comment type="caution">
    <text evidence="5">Lacks conserved residue(s) required for the propagation of feature annotation.</text>
</comment>
<dbReference type="Gene3D" id="2.10.70.10">
    <property type="entry name" value="Complement Module, domain 1"/>
    <property type="match status" value="20"/>
</dbReference>
<feature type="domain" description="Sushi" evidence="8">
    <location>
        <begin position="324"/>
        <end position="379"/>
    </location>
</feature>
<dbReference type="PROSITE" id="PS50923">
    <property type="entry name" value="SUSHI"/>
    <property type="match status" value="17"/>
</dbReference>
<dbReference type="KEGG" id="caua:113064969"/>
<keyword evidence="9" id="KW-1185">Reference proteome</keyword>
<dbReference type="OrthoDB" id="10051774at2759"/>
<evidence type="ECO:0000313" key="10">
    <source>
        <dbReference type="RefSeq" id="XP_026091783.1"/>
    </source>
</evidence>
<evidence type="ECO:0000256" key="6">
    <source>
        <dbReference type="SAM" id="MobiDB-lite"/>
    </source>
</evidence>
<feature type="domain" description="Sushi" evidence="8">
    <location>
        <begin position="560"/>
        <end position="618"/>
    </location>
</feature>
<feature type="disulfide bond" evidence="5">
    <location>
        <begin position="112"/>
        <end position="139"/>
    </location>
</feature>
<feature type="domain" description="Sushi" evidence="8">
    <location>
        <begin position="1047"/>
        <end position="1111"/>
    </location>
</feature>
<dbReference type="InterPro" id="IPR051503">
    <property type="entry name" value="ComplSys_Reg/VirEntry_Med"/>
</dbReference>
<feature type="disulfide bond" evidence="5">
    <location>
        <begin position="855"/>
        <end position="898"/>
    </location>
</feature>
<dbReference type="GeneID" id="113064969"/>
<feature type="disulfide bond" evidence="5">
    <location>
        <begin position="144"/>
        <end position="187"/>
    </location>
</feature>
<dbReference type="CDD" id="cd00033">
    <property type="entry name" value="CCP"/>
    <property type="match status" value="12"/>
</dbReference>
<accession>A0A6P6M5B8</accession>
<dbReference type="InterPro" id="IPR035976">
    <property type="entry name" value="Sushi/SCR/CCP_sf"/>
</dbReference>
<protein>
    <submittedName>
        <fullName evidence="10">Complement factor H-like isoform X1</fullName>
    </submittedName>
</protein>
<evidence type="ECO:0000256" key="7">
    <source>
        <dbReference type="SAM" id="SignalP"/>
    </source>
</evidence>
<comment type="subcellular location">
    <subcellularLocation>
        <location evidence="1">Virion</location>
    </subcellularLocation>
</comment>
<evidence type="ECO:0000256" key="2">
    <source>
        <dbReference type="ARBA" id="ARBA00022659"/>
    </source>
</evidence>
<feature type="domain" description="Sushi" evidence="8">
    <location>
        <begin position="1117"/>
        <end position="1181"/>
    </location>
</feature>
<organism evidence="9 10">
    <name type="scientific">Carassius auratus</name>
    <name type="common">Goldfish</name>
    <dbReference type="NCBI Taxonomy" id="7957"/>
    <lineage>
        <taxon>Eukaryota</taxon>
        <taxon>Metazoa</taxon>
        <taxon>Chordata</taxon>
        <taxon>Craniata</taxon>
        <taxon>Vertebrata</taxon>
        <taxon>Euteleostomi</taxon>
        <taxon>Actinopterygii</taxon>
        <taxon>Neopterygii</taxon>
        <taxon>Teleostei</taxon>
        <taxon>Ostariophysi</taxon>
        <taxon>Cypriniformes</taxon>
        <taxon>Cyprinidae</taxon>
        <taxon>Cyprininae</taxon>
        <taxon>Carassius</taxon>
    </lineage>
</organism>
<gene>
    <name evidence="10" type="primary">LOC113064969</name>
</gene>
<proteinExistence type="predicted"/>
<evidence type="ECO:0000256" key="4">
    <source>
        <dbReference type="ARBA" id="ARBA00023157"/>
    </source>
</evidence>
<dbReference type="SMART" id="SM00032">
    <property type="entry name" value="CCP"/>
    <property type="match status" value="20"/>
</dbReference>
<feature type="domain" description="Sushi" evidence="8">
    <location>
        <begin position="1189"/>
        <end position="1251"/>
    </location>
</feature>
<keyword evidence="2 5" id="KW-0768">Sushi</keyword>
<evidence type="ECO:0000256" key="3">
    <source>
        <dbReference type="ARBA" id="ARBA00022729"/>
    </source>
</evidence>
<dbReference type="PANTHER" id="PTHR45785:SF2">
    <property type="entry name" value="COMPLEMENT FACTOR H-RELATED"/>
    <property type="match status" value="1"/>
</dbReference>
<feature type="domain" description="Sushi" evidence="8">
    <location>
        <begin position="676"/>
        <end position="734"/>
    </location>
</feature>
<feature type="domain" description="Sushi" evidence="8">
    <location>
        <begin position="439"/>
        <end position="503"/>
    </location>
</feature>
<feature type="signal peptide" evidence="7">
    <location>
        <begin position="1"/>
        <end position="22"/>
    </location>
</feature>
<sequence length="1313" mass="149948">MRVPVKLLAFGFWLLSLNFAQCQECLRGDIKYADIVPAEKASYADGETVKVICVTGYTGLYKLKCEKGEWKNTIERPCAKKKCSHPGDTPNGDFKLTEGTEFVFGATVVYTCKKGYEMASRINQRTCRAQGWDNAVPVCEVVKCPAIRTDEGVTVLGNAEEGSYGDIIRFECVSSDKMINGSSEIHCDETGKWSDVAPKCKDITCTAPTIPNGSVVDSQREYKKDATLKYKCKETFKPREGIPKCAKFGWTVKPECDEITCELKSTTAGVKKINPDGKIIFRARESVEITCSEKHWFFFTKETRKTFTCKDDGKWDNEPVCAEITCDDPRDRLVSKPYYWGTMKFGEKQSYTCVNGYRGTEAEATCTRDGWTPNPLCTEILCDVPKIKNAKIVGRQRSNYRINSKEEYRCLSGFKPEKPVQITCDSQGQWKDIQQCIEITCELKSTTTGVKKINPDGKIIFRAGESVEITCSEKHWFFFTKESRKTFTCKDDGKWDYEPVCAEITCDDPRDQHVYRPYFWRTMKLEDKQSYSCDYGYRQTEAEATCTRDGWTPKPLCTEIVCAAPNIPNAQIVGLQRSNYKIDSSIRYKCSSGFEPEEAFQITCDREGQWRDIQQCTKMCATPNITNAEIVGRQRSYYKIDSRIRYKCSSGFEPEESVEITCDREGQWRDIRQCTKMCAAPNIKNAEIVGRQRPYYGIYSSIQYECRSGFEPEEPFHITCDREGQWRGIQQCTEMSKLCRKSFLENGFIHIDPSNKEEVFYSCIPGYKLFTGNWWDSVTCRKGSQFEEPRCIREEECGALPSVHHGKLTLRDPETADVKCDPGFMSTNRSIKCTNGRWEKPVCKVHYFFSEAVRCGIPPNVPNAIITSKPEEFYNDGSNLTYVCRSSYSIRGEDKVSCRNGTWEKTPTCQEVTCELNSTTFGVKKIIPRGKTTFRAGEIVEITCSEKYWFFGTKETKKKFTCKDNGEWDNEPVCAEVTCPLQRITTEDFKIERDPDIEGPARPRHTIYFSCTGKDMILKGQREITCQSNGEWSSPFPTCEGEHREKVTCPLQRITTEDFKIERDPDIEGPARPRHTIYFSCAGQDMILKGQREITCQSNGEWSSPFPTCEGEHREKVTCPLQRITTEDFKIERDPDIEGPARPGHTIYFSCTGKDMILKGQREITCQSNGEWSSPFPTCEGEHRESQTTSCRPPPDVNDADTIELKKDEYTTGERVEYSCFSKYTLDLRPPFSRFLTCDQGEWRGNIKCLKPCTVTVEEMERRGIALAYVNRQKMFAPNNDNITFACKRGKYSVGVPLRQQCNDGVMTLPECE</sequence>
<evidence type="ECO:0000256" key="1">
    <source>
        <dbReference type="ARBA" id="ARBA00004328"/>
    </source>
</evidence>